<proteinExistence type="predicted"/>
<name>A0ABN6Q8I8_NOSCO</name>
<gene>
    <name evidence="1" type="ORF">ANSO36C_43380</name>
</gene>
<accession>A0ABN6Q8I8</accession>
<evidence type="ECO:0000313" key="1">
    <source>
        <dbReference type="EMBL" id="BDI18536.1"/>
    </source>
</evidence>
<reference evidence="1" key="1">
    <citation type="submission" date="2022-04" db="EMBL/GenBank/DDBJ databases">
        <title>Complete genome sequence of a cyanobacterium, Nostoc sp. SO-36, isolated in Antarctica.</title>
        <authorList>
            <person name="Kanesaki Y."/>
            <person name="Effendi D."/>
            <person name="Sakamoto T."/>
            <person name="Ohtani S."/>
            <person name="Awai K."/>
        </authorList>
    </citation>
    <scope>NUCLEOTIDE SEQUENCE</scope>
    <source>
        <strain evidence="1">SO-36</strain>
    </source>
</reference>
<sequence>MSDREGEEKALRCSIAPVLQNTQLNSDDWQHYSVPKKIFNRRGSKRTDSTRVETKVKTNRKRIYTTTEFLN</sequence>
<keyword evidence="2" id="KW-1185">Reference proteome</keyword>
<dbReference type="Proteomes" id="UP001055453">
    <property type="component" value="Chromosome"/>
</dbReference>
<organism evidence="1 2">
    <name type="scientific">Nostoc cf. commune SO-36</name>
    <dbReference type="NCBI Taxonomy" id="449208"/>
    <lineage>
        <taxon>Bacteria</taxon>
        <taxon>Bacillati</taxon>
        <taxon>Cyanobacteriota</taxon>
        <taxon>Cyanophyceae</taxon>
        <taxon>Nostocales</taxon>
        <taxon>Nostocaceae</taxon>
        <taxon>Nostoc</taxon>
    </lineage>
</organism>
<evidence type="ECO:0000313" key="2">
    <source>
        <dbReference type="Proteomes" id="UP001055453"/>
    </source>
</evidence>
<protein>
    <submittedName>
        <fullName evidence="1">Uncharacterized protein</fullName>
    </submittedName>
</protein>
<dbReference type="EMBL" id="AP025732">
    <property type="protein sequence ID" value="BDI18536.1"/>
    <property type="molecule type" value="Genomic_DNA"/>
</dbReference>